<keyword evidence="4 10" id="KW-0560">Oxidoreductase</keyword>
<proteinExistence type="inferred from homology"/>
<sequence>MTRWGWALRRASSVDDLRALARRRLPQVVFDSIDGGAGDETTLRANRSAFEAVMLRPRQANPPASIDTSIELFGDRLLSPILLAPCGSTRVVYPDGERVVAREAARAGVGYVVPHLGGTASEDVAAVSDGVLWYQVYKYGGRDVLEPALKRAWDAGFRVLVVTIDNTRALLERDVRNGLDVLLDHDWIEGAPYLPQMLARPGWVLRFLSEGGRRAVPNARLPDGRSMNASDIATLGKQSTSYFNWDDFGWLREAWPGSIVVKGVLTAADAELAVTCGAQGIIVSNHGGRGLDGVAPSLRALPEIVDAVGDAAVVMLDGGVRRGTDVLKALALGARAVLIGRPYLYGLASGPAGVARLLTLLQEDLTRSLAGLGCASLDELGSDFVQSPAEWRMPRQPKSDSAVRLAEPSPEGLQRRARI</sequence>
<dbReference type="Gene3D" id="3.20.20.70">
    <property type="entry name" value="Aldolase class I"/>
    <property type="match status" value="1"/>
</dbReference>
<feature type="active site" description="Proton acceptor" evidence="6">
    <location>
        <position position="286"/>
    </location>
</feature>
<evidence type="ECO:0000256" key="3">
    <source>
        <dbReference type="ARBA" id="ARBA00022643"/>
    </source>
</evidence>
<feature type="binding site" evidence="7">
    <location>
        <position position="289"/>
    </location>
    <ligand>
        <name>glyoxylate</name>
        <dbReference type="ChEBI" id="CHEBI:36655"/>
    </ligand>
</feature>
<dbReference type="PIRSF" id="PIRSF000138">
    <property type="entry name" value="Al-hdrx_acd_dh"/>
    <property type="match status" value="1"/>
</dbReference>
<feature type="binding site" evidence="7">
    <location>
        <position position="135"/>
    </location>
    <ligand>
        <name>FMN</name>
        <dbReference type="ChEBI" id="CHEBI:58210"/>
    </ligand>
</feature>
<keyword evidence="11" id="KW-1185">Reference proteome</keyword>
<comment type="cofactor">
    <cofactor evidence="1">
        <name>FMN</name>
        <dbReference type="ChEBI" id="CHEBI:58210"/>
    </cofactor>
</comment>
<evidence type="ECO:0000313" key="11">
    <source>
        <dbReference type="Proteomes" id="UP000431269"/>
    </source>
</evidence>
<feature type="region of interest" description="Disordered" evidence="8">
    <location>
        <begin position="389"/>
        <end position="419"/>
    </location>
</feature>
<dbReference type="Pfam" id="PF01070">
    <property type="entry name" value="FMN_dh"/>
    <property type="match status" value="1"/>
</dbReference>
<feature type="domain" description="FMN hydroxy acid dehydrogenase" evidence="9">
    <location>
        <begin position="6"/>
        <end position="390"/>
    </location>
</feature>
<dbReference type="PANTHER" id="PTHR10578">
    <property type="entry name" value="S -2-HYDROXY-ACID OXIDASE-RELATED"/>
    <property type="match status" value="1"/>
</dbReference>
<organism evidence="10 11">
    <name type="scientific">Terricaulis silvestris</name>
    <dbReference type="NCBI Taxonomy" id="2686094"/>
    <lineage>
        <taxon>Bacteria</taxon>
        <taxon>Pseudomonadati</taxon>
        <taxon>Pseudomonadota</taxon>
        <taxon>Alphaproteobacteria</taxon>
        <taxon>Caulobacterales</taxon>
        <taxon>Caulobacteraceae</taxon>
        <taxon>Terricaulis</taxon>
    </lineage>
</organism>
<dbReference type="SUPFAM" id="SSF51395">
    <property type="entry name" value="FMN-linked oxidoreductases"/>
    <property type="match status" value="1"/>
</dbReference>
<dbReference type="InterPro" id="IPR012133">
    <property type="entry name" value="Alpha-hydoxy_acid_DH_FMN"/>
</dbReference>
<evidence type="ECO:0000256" key="5">
    <source>
        <dbReference type="ARBA" id="ARBA00024042"/>
    </source>
</evidence>
<comment type="similarity">
    <text evidence="5">Belongs to the FMN-dependent alpha-hydroxy acid dehydrogenase family.</text>
</comment>
<dbReference type="Proteomes" id="UP000431269">
    <property type="component" value="Chromosome"/>
</dbReference>
<feature type="binding site" evidence="7">
    <location>
        <position position="137"/>
    </location>
    <ligand>
        <name>glyoxylate</name>
        <dbReference type="ChEBI" id="CHEBI:36655"/>
    </ligand>
</feature>
<dbReference type="KEGG" id="tsv:DSM104635_01763"/>
<protein>
    <submittedName>
        <fullName evidence="10">(S)-mandelate dehydrogenase</fullName>
        <ecNumber evidence="10">1.1.99.31</ecNumber>
    </submittedName>
</protein>
<dbReference type="AlphaFoldDB" id="A0A6I6MNJ8"/>
<evidence type="ECO:0000256" key="4">
    <source>
        <dbReference type="ARBA" id="ARBA00023002"/>
    </source>
</evidence>
<dbReference type="InterPro" id="IPR000262">
    <property type="entry name" value="FMN-dep_DH"/>
</dbReference>
<dbReference type="InterPro" id="IPR037396">
    <property type="entry name" value="FMN_HAD"/>
</dbReference>
<dbReference type="GO" id="GO:0010181">
    <property type="term" value="F:FMN binding"/>
    <property type="evidence" value="ECO:0007669"/>
    <property type="project" value="InterPro"/>
</dbReference>
<evidence type="ECO:0000256" key="7">
    <source>
        <dbReference type="PIRSR" id="PIRSR000138-2"/>
    </source>
</evidence>
<keyword evidence="2 7" id="KW-0285">Flavoprotein</keyword>
<feature type="binding site" evidence="7">
    <location>
        <begin position="85"/>
        <end position="87"/>
    </location>
    <ligand>
        <name>FMN</name>
        <dbReference type="ChEBI" id="CHEBI:58210"/>
    </ligand>
</feature>
<evidence type="ECO:0000256" key="8">
    <source>
        <dbReference type="SAM" id="MobiDB-lite"/>
    </source>
</evidence>
<feature type="binding site" evidence="7">
    <location>
        <begin position="317"/>
        <end position="321"/>
    </location>
    <ligand>
        <name>FMN</name>
        <dbReference type="ChEBI" id="CHEBI:58210"/>
    </ligand>
</feature>
<dbReference type="InterPro" id="IPR013785">
    <property type="entry name" value="Aldolase_TIM"/>
</dbReference>
<dbReference type="GO" id="GO:0009060">
    <property type="term" value="P:aerobic respiration"/>
    <property type="evidence" value="ECO:0007669"/>
    <property type="project" value="TreeGrafter"/>
</dbReference>
<feature type="binding site" evidence="7">
    <location>
        <position position="262"/>
    </location>
    <ligand>
        <name>FMN</name>
        <dbReference type="ChEBI" id="CHEBI:58210"/>
    </ligand>
</feature>
<evidence type="ECO:0000259" key="9">
    <source>
        <dbReference type="PROSITE" id="PS51349"/>
    </source>
</evidence>
<dbReference type="EMBL" id="CP047045">
    <property type="protein sequence ID" value="QGZ94928.1"/>
    <property type="molecule type" value="Genomic_DNA"/>
</dbReference>
<gene>
    <name evidence="10" type="primary">mdlB_2</name>
    <name evidence="10" type="ORF">DSM104635_01763</name>
</gene>
<evidence type="ECO:0000256" key="6">
    <source>
        <dbReference type="PIRSR" id="PIRSR000138-1"/>
    </source>
</evidence>
<feature type="binding site" evidence="7">
    <location>
        <begin position="340"/>
        <end position="341"/>
    </location>
    <ligand>
        <name>FMN</name>
        <dbReference type="ChEBI" id="CHEBI:58210"/>
    </ligand>
</feature>
<dbReference type="CDD" id="cd02809">
    <property type="entry name" value="alpha_hydroxyacid_oxid_FMN"/>
    <property type="match status" value="1"/>
</dbReference>
<dbReference type="GO" id="GO:0004459">
    <property type="term" value="F:L-lactate dehydrogenase (NAD+) activity"/>
    <property type="evidence" value="ECO:0007669"/>
    <property type="project" value="TreeGrafter"/>
</dbReference>
<keyword evidence="3 7" id="KW-0288">FMN</keyword>
<dbReference type="PROSITE" id="PS51349">
    <property type="entry name" value="FMN_HYDROXY_ACID_DH_2"/>
    <property type="match status" value="1"/>
</dbReference>
<accession>A0A6I6MNJ8</accession>
<reference evidence="11" key="1">
    <citation type="submission" date="2019-12" db="EMBL/GenBank/DDBJ databases">
        <title>Complete genome of Terracaulis silvestris 0127_4.</title>
        <authorList>
            <person name="Vieira S."/>
            <person name="Riedel T."/>
            <person name="Sproer C."/>
            <person name="Pascual J."/>
            <person name="Boedeker C."/>
            <person name="Overmann J."/>
        </authorList>
    </citation>
    <scope>NUCLEOTIDE SEQUENCE [LARGE SCALE GENOMIC DNA]</scope>
    <source>
        <strain evidence="11">0127_4</strain>
    </source>
</reference>
<dbReference type="GO" id="GO:0033720">
    <property type="term" value="F:(S)-mandelate dehydrogenase activity"/>
    <property type="evidence" value="ECO:0007669"/>
    <property type="project" value="UniProtKB-EC"/>
</dbReference>
<feature type="binding site" evidence="7">
    <location>
        <position position="163"/>
    </location>
    <ligand>
        <name>FMN</name>
        <dbReference type="ChEBI" id="CHEBI:58210"/>
    </ligand>
</feature>
<feature type="binding site" evidence="7">
    <location>
        <position position="286"/>
    </location>
    <ligand>
        <name>glyoxylate</name>
        <dbReference type="ChEBI" id="CHEBI:36655"/>
    </ligand>
</feature>
<evidence type="ECO:0000256" key="2">
    <source>
        <dbReference type="ARBA" id="ARBA00022630"/>
    </source>
</evidence>
<dbReference type="GO" id="GO:0005886">
    <property type="term" value="C:plasma membrane"/>
    <property type="evidence" value="ECO:0007669"/>
    <property type="project" value="TreeGrafter"/>
</dbReference>
<dbReference type="EC" id="1.1.99.31" evidence="10"/>
<name>A0A6I6MNJ8_9CAUL</name>
<evidence type="ECO:0000313" key="10">
    <source>
        <dbReference type="EMBL" id="QGZ94928.1"/>
    </source>
</evidence>
<evidence type="ECO:0000256" key="1">
    <source>
        <dbReference type="ARBA" id="ARBA00001917"/>
    </source>
</evidence>
<feature type="binding site" evidence="7">
    <location>
        <position position="284"/>
    </location>
    <ligand>
        <name>FMN</name>
        <dbReference type="ChEBI" id="CHEBI:58210"/>
    </ligand>
</feature>
<dbReference type="PANTHER" id="PTHR10578:SF107">
    <property type="entry name" value="2-HYDROXYACID OXIDASE 1"/>
    <property type="match status" value="1"/>
</dbReference>